<dbReference type="InterPro" id="IPR050416">
    <property type="entry name" value="FAD-linked_Oxidoreductase"/>
</dbReference>
<organism evidence="8 9">
    <name type="scientific">Purpureocillium lavendulum</name>
    <dbReference type="NCBI Taxonomy" id="1247861"/>
    <lineage>
        <taxon>Eukaryota</taxon>
        <taxon>Fungi</taxon>
        <taxon>Dikarya</taxon>
        <taxon>Ascomycota</taxon>
        <taxon>Pezizomycotina</taxon>
        <taxon>Sordariomycetes</taxon>
        <taxon>Hypocreomycetidae</taxon>
        <taxon>Hypocreales</taxon>
        <taxon>Ophiocordycipitaceae</taxon>
        <taxon>Purpureocillium</taxon>
    </lineage>
</organism>
<feature type="domain" description="FAD-binding PCMH-type" evidence="7">
    <location>
        <begin position="103"/>
        <end position="290"/>
    </location>
</feature>
<name>A0AB34G7A3_9HYPO</name>
<evidence type="ECO:0000313" key="9">
    <source>
        <dbReference type="Proteomes" id="UP001163105"/>
    </source>
</evidence>
<dbReference type="GO" id="GO:0071949">
    <property type="term" value="F:FAD binding"/>
    <property type="evidence" value="ECO:0007669"/>
    <property type="project" value="InterPro"/>
</dbReference>
<dbReference type="EMBL" id="JAQHRD010000001">
    <property type="protein sequence ID" value="KAJ6447128.1"/>
    <property type="molecule type" value="Genomic_DNA"/>
</dbReference>
<accession>A0AB34G7A3</accession>
<evidence type="ECO:0000256" key="6">
    <source>
        <dbReference type="SAM" id="SignalP"/>
    </source>
</evidence>
<keyword evidence="3" id="KW-0285">Flavoprotein</keyword>
<comment type="cofactor">
    <cofactor evidence="1">
        <name>FAD</name>
        <dbReference type="ChEBI" id="CHEBI:57692"/>
    </cofactor>
</comment>
<evidence type="ECO:0000256" key="5">
    <source>
        <dbReference type="ARBA" id="ARBA00023002"/>
    </source>
</evidence>
<evidence type="ECO:0000256" key="4">
    <source>
        <dbReference type="ARBA" id="ARBA00022827"/>
    </source>
</evidence>
<feature type="chain" id="PRO_5044303681" evidence="6">
    <location>
        <begin position="23"/>
        <end position="585"/>
    </location>
</feature>
<dbReference type="Proteomes" id="UP001163105">
    <property type="component" value="Unassembled WGS sequence"/>
</dbReference>
<dbReference type="InterPro" id="IPR036318">
    <property type="entry name" value="FAD-bd_PCMH-like_sf"/>
</dbReference>
<sequence>MHLHKAVPVILGALAPLAPCWPSRDRWNALNSSIDGNLVAVRPLAYVCKDPTFDPASCDVALAKANNSVWRASSPGAVQWTNWEAWPERNQTCYFDTPRSIPCGQGRISLFSAIVEKAEHIQAAVRFAAEHKLRLAIKSSGHCFLGRSTAPDSLQISTNRLKGIQFVDEFRPDGAPDSASSDGTAVTIGSGVSLQELYSAVAKKGLAVVAGLSHTVGAAGGYIQGGGHSPLSNWKGMASDNALQFTVVTAQGRLVKANRHQHQDLFWALRGGGGGTFGVVVDVTVRTYPDVPVSLADFGFAVPKGNASAYWDMTRDFHAHLATVSGAGGCGYYTASTRPKVQNGTEVMVLSGYFFFPNETSEARVRTAMDPLLQAMARHALPDSMFQVTPIPRFSQFLAGELKDGFDPTGGTLLLGSRLVSREFLDKHDGPARLSHAMQSVSDAFGSVGFTGHVVAGGAVADSRVDSALNPAWRRTLSHVAWGVDWNSTTSIAEQKAIRERLTDAVARLRDLEPDMGAYLNEANAYEQDFQRSFWGANYKRLYAIKQKLDPRGLFIVRSGVGSEDWDDAGLCRVDKGSDHSLWTQ</sequence>
<comment type="similarity">
    <text evidence="2">Belongs to the oxygen-dependent FAD-linked oxidoreductase family.</text>
</comment>
<evidence type="ECO:0000259" key="7">
    <source>
        <dbReference type="PROSITE" id="PS51387"/>
    </source>
</evidence>
<dbReference type="InterPro" id="IPR016169">
    <property type="entry name" value="FAD-bd_PCMH_sub2"/>
</dbReference>
<evidence type="ECO:0000256" key="1">
    <source>
        <dbReference type="ARBA" id="ARBA00001974"/>
    </source>
</evidence>
<proteinExistence type="inferred from homology"/>
<evidence type="ECO:0000313" key="8">
    <source>
        <dbReference type="EMBL" id="KAJ6447128.1"/>
    </source>
</evidence>
<keyword evidence="6" id="KW-0732">Signal</keyword>
<dbReference type="InterPro" id="IPR016166">
    <property type="entry name" value="FAD-bd_PCMH"/>
</dbReference>
<dbReference type="Pfam" id="PF01565">
    <property type="entry name" value="FAD_binding_4"/>
    <property type="match status" value="1"/>
</dbReference>
<dbReference type="SUPFAM" id="SSF56176">
    <property type="entry name" value="FAD-binding/transporter-associated domain-like"/>
    <property type="match status" value="1"/>
</dbReference>
<dbReference type="PANTHER" id="PTHR42973">
    <property type="entry name" value="BINDING OXIDOREDUCTASE, PUTATIVE (AFU_ORTHOLOGUE AFUA_1G17690)-RELATED"/>
    <property type="match status" value="1"/>
</dbReference>
<comment type="caution">
    <text evidence="8">The sequence shown here is derived from an EMBL/GenBank/DDBJ whole genome shotgun (WGS) entry which is preliminary data.</text>
</comment>
<evidence type="ECO:0000256" key="2">
    <source>
        <dbReference type="ARBA" id="ARBA00005466"/>
    </source>
</evidence>
<feature type="signal peptide" evidence="6">
    <location>
        <begin position="1"/>
        <end position="22"/>
    </location>
</feature>
<dbReference type="PROSITE" id="PS51387">
    <property type="entry name" value="FAD_PCMH"/>
    <property type="match status" value="1"/>
</dbReference>
<keyword evidence="5" id="KW-0560">Oxidoreductase</keyword>
<keyword evidence="4" id="KW-0274">FAD</keyword>
<dbReference type="InterPro" id="IPR012951">
    <property type="entry name" value="BBE"/>
</dbReference>
<gene>
    <name evidence="8" type="ORF">O9K51_01903</name>
</gene>
<dbReference type="GO" id="GO:0016491">
    <property type="term" value="F:oxidoreductase activity"/>
    <property type="evidence" value="ECO:0007669"/>
    <property type="project" value="UniProtKB-KW"/>
</dbReference>
<dbReference type="Gene3D" id="3.30.465.10">
    <property type="match status" value="2"/>
</dbReference>
<dbReference type="AlphaFoldDB" id="A0AB34G7A3"/>
<dbReference type="PANTHER" id="PTHR42973:SF39">
    <property type="entry name" value="FAD-BINDING PCMH-TYPE DOMAIN-CONTAINING PROTEIN"/>
    <property type="match status" value="1"/>
</dbReference>
<evidence type="ECO:0000256" key="3">
    <source>
        <dbReference type="ARBA" id="ARBA00022630"/>
    </source>
</evidence>
<dbReference type="InterPro" id="IPR006094">
    <property type="entry name" value="Oxid_FAD_bind_N"/>
</dbReference>
<keyword evidence="9" id="KW-1185">Reference proteome</keyword>
<reference evidence="8" key="1">
    <citation type="submission" date="2023-01" db="EMBL/GenBank/DDBJ databases">
        <title>The growth and conidiation of Purpureocillium lavendulum are regulated by nitrogen source and histone H3K14 acetylation.</title>
        <authorList>
            <person name="Tang P."/>
            <person name="Han J."/>
            <person name="Zhang C."/>
            <person name="Tang P."/>
            <person name="Qi F."/>
            <person name="Zhang K."/>
            <person name="Liang L."/>
        </authorList>
    </citation>
    <scope>NUCLEOTIDE SEQUENCE</scope>
    <source>
        <strain evidence="8">YMF1.00683</strain>
    </source>
</reference>
<protein>
    <submittedName>
        <fullName evidence="8">GTP-binding protein SAS1</fullName>
    </submittedName>
</protein>
<dbReference type="Pfam" id="PF08031">
    <property type="entry name" value="BBE"/>
    <property type="match status" value="1"/>
</dbReference>